<reference evidence="3 5" key="3">
    <citation type="submission" date="2016-06" db="EMBL/GenBank/DDBJ databases">
        <authorList>
            <consortium name="Pathogen Informatics"/>
        </authorList>
    </citation>
    <scope>NUCLEOTIDE SEQUENCE [LARGE SCALE GENOMIC DNA]</scope>
</reference>
<protein>
    <submittedName>
        <fullName evidence="2">Uncharacterized protein</fullName>
    </submittedName>
</protein>
<dbReference type="EMBL" id="FLQW01000696">
    <property type="protein sequence ID" value="SBS85445.1"/>
    <property type="molecule type" value="Genomic_DNA"/>
</dbReference>
<dbReference type="VEuPathDB" id="PlasmoDB:PmUG01_09029900"/>
<sequence>MWIEKDTRENCTHGGALSKQVNNDIETLKKRNNFLCNNKSRNIFSESIRTNSGENLSKYSKNDSPVGVDQKKDMKARYDSSNNTIVTSNIFEEGLSKKCMNRSINFNSTNTCKRTNESDKSYEQDKLKEKFYLNSNKNKTMFNSTNLGKGKKLDFLNNVNDEMVEKSTQNFDNMKSKNSYNMNPNYYKNTQYLNNSSIYNDSIINNKTVLCQDYADMKELHMEVEDLHKLDLGRGVVKHNDSVIKGDSHFTLTSNKKGIFSYTKSSPSKLHTKRGMEETEREILHKEKESNYQNSVNSSSKNNFLRMKEFIRKDVPRIIKNTVDNNLSKNIDKRVQDAIEQKIMHFVENNLFSIMEKNANNLNSSYTYEKINECINNEIKKNIDMAYENIKENVHRNINEEITKNIYSLNNTLNENINKEIENNIERIYIKVNENVDDKLNTQLIENMTNVQNNLFKNVNDELKRKMEIVGSNINSKVNENINKELVKNIDFLNKKINENIHKELTKNMHILNRNIDENLHDQIQKNTQILLKSVNENLTQEIKNNIITMQKNIDISLSENSVETRIQNMYDHSNKNVNEEMKKIIEITHEYVKESISMEVKKCIDRINITSVEENLKEELKKSMHMLENTFTATVNNKIEKTFDDFNRNIIDNENKKKKGIEDIIIEKMNFLENNFTLHVQEKIQINMNKLREEVIASLNDEIIKKKKEKKNIEIIHSDNVYQKISEDIIKNNEIKYDTIVHKTNEFFNTLMKEQMFLSNNFQKEMKLLKNAKTNNKNISEMVKTYLTTFQKKVYDSVEANTVQLININESLLKNMNGHASAVKRELNDHTLAVTKELMEVCANVKEKVSVEISEQVEKTIASMKSTMHDSESKIVKTLVSIINENAQKIMDDGRDAQKKDETVNKIYELVSKNNEYITSVVLNRLEEENKYSTSDNHEKIFSNLHSAITSHSGIYPDMLRQKEEKTSDYLKNMHKEINSKINYGTKYISKIIENKMNDVIRRNWRIRKYEQIRKKGLNRLDKSAIDDKNAQEYYHKKGSKMERKNAHGLHKEKEENNTTQVEVGKKCFGAHKGMNLSKRWAGKKVNMQNETARRKRLPVYIVNYWKNENNELIEVTEYLKQRTTKRVHM</sequence>
<reference evidence="4" key="2">
    <citation type="submission" date="2016-05" db="EMBL/GenBank/DDBJ databases">
        <authorList>
            <person name="Naeem Raeece"/>
        </authorList>
    </citation>
    <scope>NUCLEOTIDE SEQUENCE [LARGE SCALE GENOMIC DNA]</scope>
</reference>
<dbReference type="KEGG" id="pmal:PMUG01_09029900"/>
<keyword evidence="5" id="KW-1185">Reference proteome</keyword>
<dbReference type="AlphaFoldDB" id="A0A1A8VY66"/>
<dbReference type="OMA" id="KNTVNNH"/>
<dbReference type="RefSeq" id="XP_028861623.1">
    <property type="nucleotide sequence ID" value="XM_029004989.1"/>
</dbReference>
<dbReference type="OrthoDB" id="376826at2759"/>
<accession>A0A1A8VY66</accession>
<dbReference type="Proteomes" id="UP000078597">
    <property type="component" value="Unassembled WGS sequence"/>
</dbReference>
<name>A0A1A8VY66_PLAMA</name>
<evidence type="ECO:0000313" key="4">
    <source>
        <dbReference type="Proteomes" id="UP000078597"/>
    </source>
</evidence>
<evidence type="ECO:0000313" key="2">
    <source>
        <dbReference type="EMBL" id="SBS85445.1"/>
    </source>
</evidence>
<feature type="region of interest" description="Disordered" evidence="1">
    <location>
        <begin position="1040"/>
        <end position="1060"/>
    </location>
</feature>
<feature type="compositionally biased region" description="Basic and acidic residues" evidence="1">
    <location>
        <begin position="1040"/>
        <end position="1058"/>
    </location>
</feature>
<evidence type="ECO:0000313" key="5">
    <source>
        <dbReference type="Proteomes" id="UP000219813"/>
    </source>
</evidence>
<proteinExistence type="predicted"/>
<dbReference type="Proteomes" id="UP000219813">
    <property type="component" value="Chromosome 9"/>
</dbReference>
<dbReference type="EMBL" id="LT594630">
    <property type="protein sequence ID" value="SCN12726.1"/>
    <property type="molecule type" value="Genomic_DNA"/>
</dbReference>
<dbReference type="GeneID" id="39868827"/>
<organism evidence="2 4">
    <name type="scientific">Plasmodium malariae</name>
    <dbReference type="NCBI Taxonomy" id="5858"/>
    <lineage>
        <taxon>Eukaryota</taxon>
        <taxon>Sar</taxon>
        <taxon>Alveolata</taxon>
        <taxon>Apicomplexa</taxon>
        <taxon>Aconoidasida</taxon>
        <taxon>Haemosporida</taxon>
        <taxon>Plasmodiidae</taxon>
        <taxon>Plasmodium</taxon>
        <taxon>Plasmodium (Plasmodium)</taxon>
    </lineage>
</organism>
<gene>
    <name evidence="3" type="primary">PmUG01_09029900</name>
    <name evidence="2" type="ORF">PMALA_012760</name>
    <name evidence="3" type="ORF">PMUG01_09029900</name>
</gene>
<reference evidence="2" key="1">
    <citation type="submission" date="2016-05" db="EMBL/GenBank/DDBJ databases">
        <authorList>
            <person name="Lavstsen T."/>
            <person name="Jespersen J.S."/>
        </authorList>
    </citation>
    <scope>NUCLEOTIDE SEQUENCE [LARGE SCALE GENOMIC DNA]</scope>
</reference>
<evidence type="ECO:0000256" key="1">
    <source>
        <dbReference type="SAM" id="MobiDB-lite"/>
    </source>
</evidence>
<evidence type="ECO:0000313" key="3">
    <source>
        <dbReference type="EMBL" id="SCN12726.1"/>
    </source>
</evidence>